<accession>A0A485P5V1</accession>
<organism evidence="2 3">
    <name type="scientific">Lynx pardinus</name>
    <name type="common">Iberian lynx</name>
    <name type="synonym">Felis pardina</name>
    <dbReference type="NCBI Taxonomy" id="191816"/>
    <lineage>
        <taxon>Eukaryota</taxon>
        <taxon>Metazoa</taxon>
        <taxon>Chordata</taxon>
        <taxon>Craniata</taxon>
        <taxon>Vertebrata</taxon>
        <taxon>Euteleostomi</taxon>
        <taxon>Mammalia</taxon>
        <taxon>Eutheria</taxon>
        <taxon>Laurasiatheria</taxon>
        <taxon>Carnivora</taxon>
        <taxon>Feliformia</taxon>
        <taxon>Felidae</taxon>
        <taxon>Felinae</taxon>
        <taxon>Lynx</taxon>
    </lineage>
</organism>
<dbReference type="AlphaFoldDB" id="A0A485P5V1"/>
<evidence type="ECO:0000256" key="1">
    <source>
        <dbReference type="SAM" id="MobiDB-lite"/>
    </source>
</evidence>
<evidence type="ECO:0000313" key="2">
    <source>
        <dbReference type="EMBL" id="VFV41475.1"/>
    </source>
</evidence>
<name>A0A485P5V1_LYNPA</name>
<gene>
    <name evidence="2" type="ORF">LYPA_23C011893</name>
</gene>
<feature type="region of interest" description="Disordered" evidence="1">
    <location>
        <begin position="76"/>
        <end position="123"/>
    </location>
</feature>
<proteinExistence type="predicted"/>
<dbReference type="EMBL" id="CAAGRJ010030396">
    <property type="protein sequence ID" value="VFV41475.1"/>
    <property type="molecule type" value="Genomic_DNA"/>
</dbReference>
<sequence length="167" mass="18317">MYSQGQRAVTISPCILVLFVPTNHLIGRAWELSTSDSSCKVRGWPGLPSRERGRSGPRGAAGVSRERLLLRARVARAREEPAGGARARSPPPAPERLAAGSAPHRWVKRRAGRRPFGSRTAAAGQDKEAWAGLWASWCHPCHHGRESEQLPTIAQIHPLEAMFLPRL</sequence>
<keyword evidence="3" id="KW-1185">Reference proteome</keyword>
<protein>
    <submittedName>
        <fullName evidence="2">Uncharacterized protein</fullName>
    </submittedName>
</protein>
<evidence type="ECO:0000313" key="3">
    <source>
        <dbReference type="Proteomes" id="UP000386466"/>
    </source>
</evidence>
<reference evidence="2 3" key="1">
    <citation type="submission" date="2019-01" db="EMBL/GenBank/DDBJ databases">
        <authorList>
            <person name="Alioto T."/>
            <person name="Alioto T."/>
        </authorList>
    </citation>
    <scope>NUCLEOTIDE SEQUENCE [LARGE SCALE GENOMIC DNA]</scope>
</reference>
<dbReference type="Proteomes" id="UP000386466">
    <property type="component" value="Unassembled WGS sequence"/>
</dbReference>
<feature type="region of interest" description="Disordered" evidence="1">
    <location>
        <begin position="43"/>
        <end position="62"/>
    </location>
</feature>